<evidence type="ECO:0000313" key="3">
    <source>
        <dbReference type="EMBL" id="NGN64657.1"/>
    </source>
</evidence>
<feature type="transmembrane region" description="Helical" evidence="2">
    <location>
        <begin position="21"/>
        <end position="39"/>
    </location>
</feature>
<accession>A0A6G4U044</accession>
<feature type="compositionally biased region" description="Polar residues" evidence="1">
    <location>
        <begin position="49"/>
        <end position="62"/>
    </location>
</feature>
<dbReference type="AlphaFoldDB" id="A0A6G4U044"/>
<evidence type="ECO:0000256" key="2">
    <source>
        <dbReference type="SAM" id="Phobius"/>
    </source>
</evidence>
<keyword evidence="2" id="KW-1133">Transmembrane helix</keyword>
<proteinExistence type="predicted"/>
<protein>
    <submittedName>
        <fullName evidence="3">Uncharacterized protein</fullName>
    </submittedName>
</protein>
<dbReference type="Proteomes" id="UP000481583">
    <property type="component" value="Unassembled WGS sequence"/>
</dbReference>
<keyword evidence="2" id="KW-0472">Membrane</keyword>
<dbReference type="RefSeq" id="WP_165236355.1">
    <property type="nucleotide sequence ID" value="NZ_JAAKZV010000040.1"/>
</dbReference>
<sequence length="62" mass="6687">MPEEKIATGGQWRRDFADPRLRAGLIATVALALCLGWVTRPGGEHRTEQPSQPSKTSATATP</sequence>
<name>A0A6G4U044_9ACTN</name>
<keyword evidence="2" id="KW-0812">Transmembrane</keyword>
<organism evidence="3 4">
    <name type="scientific">Streptomyces coryli</name>
    <dbReference type="NCBI Taxonomy" id="1128680"/>
    <lineage>
        <taxon>Bacteria</taxon>
        <taxon>Bacillati</taxon>
        <taxon>Actinomycetota</taxon>
        <taxon>Actinomycetes</taxon>
        <taxon>Kitasatosporales</taxon>
        <taxon>Streptomycetaceae</taxon>
        <taxon>Streptomyces</taxon>
    </lineage>
</organism>
<evidence type="ECO:0000256" key="1">
    <source>
        <dbReference type="SAM" id="MobiDB-lite"/>
    </source>
</evidence>
<comment type="caution">
    <text evidence="3">The sequence shown here is derived from an EMBL/GenBank/DDBJ whole genome shotgun (WGS) entry which is preliminary data.</text>
</comment>
<feature type="region of interest" description="Disordered" evidence="1">
    <location>
        <begin position="40"/>
        <end position="62"/>
    </location>
</feature>
<keyword evidence="4" id="KW-1185">Reference proteome</keyword>
<dbReference type="EMBL" id="JAAKZV010000040">
    <property type="protein sequence ID" value="NGN64657.1"/>
    <property type="molecule type" value="Genomic_DNA"/>
</dbReference>
<evidence type="ECO:0000313" key="4">
    <source>
        <dbReference type="Proteomes" id="UP000481583"/>
    </source>
</evidence>
<gene>
    <name evidence="3" type="ORF">G5C51_12190</name>
</gene>
<reference evidence="3 4" key="1">
    <citation type="submission" date="2020-02" db="EMBL/GenBank/DDBJ databases">
        <title>Whole-genome analyses of novel actinobacteria.</title>
        <authorList>
            <person name="Sahin N."/>
        </authorList>
    </citation>
    <scope>NUCLEOTIDE SEQUENCE [LARGE SCALE GENOMIC DNA]</scope>
    <source>
        <strain evidence="3 4">A7024</strain>
    </source>
</reference>